<gene>
    <name evidence="16" type="ORF">N0F65_004238</name>
</gene>
<dbReference type="EMBL" id="DAKRPA010000011">
    <property type="protein sequence ID" value="DBA04130.1"/>
    <property type="molecule type" value="Genomic_DNA"/>
</dbReference>
<dbReference type="PROSITE" id="PS51678">
    <property type="entry name" value="SAM_MT_PRMT"/>
    <property type="match status" value="1"/>
</dbReference>
<keyword evidence="9" id="KW-0805">Transcription regulation</keyword>
<accession>A0AAV2ZJF9</accession>
<dbReference type="SUPFAM" id="SSF53335">
    <property type="entry name" value="S-adenosyl-L-methionine-dependent methyltransferases"/>
    <property type="match status" value="1"/>
</dbReference>
<proteinExistence type="predicted"/>
<keyword evidence="17" id="KW-1185">Reference proteome</keyword>
<evidence type="ECO:0000256" key="5">
    <source>
        <dbReference type="ARBA" id="ARBA00022603"/>
    </source>
</evidence>
<sequence length="410" mass="46392">MHTHPEDHIEQAHAAEAMQETEEWRKFGIKQEQLSHHEAAKAGVHVKPEAPQSATDQDEDENPFSQYYGMLLHQQNMLQDQVRTSTYERAMLENANDFHDKVVLDVGTGSGILAFFAIKAGAKRVYAVELSSMADCAREIVAHNGLSDRIIIIKGKMENVELPEPVDIVVSEPMGFFLVHERMLETFVQAGRKWRRPNDKNFRMFPSTGTMFISPFTDDSIYREQMGKVAFWQQHDFYGVDLSAMRAKAIDNHFSQPVVGYFPSGILISAAAVSHVIDFKDATDEELHTFDIPFQFVIDRTAIMHGLGCWFTVDFIGSDARVVLSTAPDLPGTHWYQCRLLLHSPLAVNVGQSISGNLHFVANKKFSYDIDFDVHLDGTSISSRNRIRLHDQMYHYLYSGSGASSSQQQY</sequence>
<dbReference type="Proteomes" id="UP001146120">
    <property type="component" value="Unassembled WGS sequence"/>
</dbReference>
<evidence type="ECO:0000256" key="1">
    <source>
        <dbReference type="ARBA" id="ARBA00004123"/>
    </source>
</evidence>
<dbReference type="GO" id="GO:0032259">
    <property type="term" value="P:methylation"/>
    <property type="evidence" value="ECO:0007669"/>
    <property type="project" value="UniProtKB-KW"/>
</dbReference>
<protein>
    <recommendedName>
        <fullName evidence="3">type I protein arginine methyltransferase</fullName>
        <ecNumber evidence="3">2.1.1.319</ecNumber>
    </recommendedName>
</protein>
<name>A0AAV2ZJF9_9STRA</name>
<dbReference type="PANTHER" id="PTHR11006">
    <property type="entry name" value="PROTEIN ARGININE N-METHYLTRANSFERASE"/>
    <property type="match status" value="1"/>
</dbReference>
<dbReference type="InterPro" id="IPR025799">
    <property type="entry name" value="Arg_MeTrfase"/>
</dbReference>
<dbReference type="AlphaFoldDB" id="A0AAV2ZJF9"/>
<evidence type="ECO:0000256" key="9">
    <source>
        <dbReference type="ARBA" id="ARBA00023015"/>
    </source>
</evidence>
<keyword evidence="7 13" id="KW-0949">S-adenosyl-L-methionine</keyword>
<dbReference type="Gene3D" id="2.70.160.11">
    <property type="entry name" value="Hnrnp arginine n-methyltransferase1"/>
    <property type="match status" value="1"/>
</dbReference>
<feature type="domain" description="Protein arginine N-methyltransferase" evidence="15">
    <location>
        <begin position="209"/>
        <end position="376"/>
    </location>
</feature>
<organism evidence="16 17">
    <name type="scientific">Lagenidium giganteum</name>
    <dbReference type="NCBI Taxonomy" id="4803"/>
    <lineage>
        <taxon>Eukaryota</taxon>
        <taxon>Sar</taxon>
        <taxon>Stramenopiles</taxon>
        <taxon>Oomycota</taxon>
        <taxon>Peronosporomycetes</taxon>
        <taxon>Pythiales</taxon>
        <taxon>Pythiaceae</taxon>
    </lineage>
</organism>
<keyword evidence="6 13" id="KW-0808">Transferase</keyword>
<evidence type="ECO:0000313" key="16">
    <source>
        <dbReference type="EMBL" id="DBA04130.1"/>
    </source>
</evidence>
<dbReference type="CDD" id="cd02440">
    <property type="entry name" value="AdoMet_MTases"/>
    <property type="match status" value="1"/>
</dbReference>
<dbReference type="InterPro" id="IPR055135">
    <property type="entry name" value="PRMT_dom"/>
</dbReference>
<evidence type="ECO:0000256" key="8">
    <source>
        <dbReference type="ARBA" id="ARBA00022853"/>
    </source>
</evidence>
<dbReference type="PANTHER" id="PTHR11006:SF10">
    <property type="entry name" value="HISTONE-ARGININE METHYLTRANSFERASE CARMER-RELATED"/>
    <property type="match status" value="1"/>
</dbReference>
<evidence type="ECO:0000259" key="15">
    <source>
        <dbReference type="Pfam" id="PF22528"/>
    </source>
</evidence>
<reference evidence="16" key="2">
    <citation type="journal article" date="2023" name="Microbiol Resour">
        <title>Decontamination and Annotation of the Draft Genome Sequence of the Oomycete Lagenidium giganteum ARSEF 373.</title>
        <authorList>
            <person name="Morgan W.R."/>
            <person name="Tartar A."/>
        </authorList>
    </citation>
    <scope>NUCLEOTIDE SEQUENCE</scope>
    <source>
        <strain evidence="16">ARSEF 373</strain>
    </source>
</reference>
<evidence type="ECO:0000256" key="3">
    <source>
        <dbReference type="ARBA" id="ARBA00011925"/>
    </source>
</evidence>
<comment type="catalytic activity">
    <reaction evidence="12">
        <text>L-arginyl-[protein] + 2 S-adenosyl-L-methionine = N(omega),N(omega)-dimethyl-L-arginyl-[protein] + 2 S-adenosyl-L-homocysteine + 2 H(+)</text>
        <dbReference type="Rhea" id="RHEA:48096"/>
        <dbReference type="Rhea" id="RHEA-COMP:10532"/>
        <dbReference type="Rhea" id="RHEA-COMP:11991"/>
        <dbReference type="ChEBI" id="CHEBI:15378"/>
        <dbReference type="ChEBI" id="CHEBI:29965"/>
        <dbReference type="ChEBI" id="CHEBI:57856"/>
        <dbReference type="ChEBI" id="CHEBI:59789"/>
        <dbReference type="ChEBI" id="CHEBI:61897"/>
        <dbReference type="EC" id="2.1.1.319"/>
    </reaction>
</comment>
<keyword evidence="8" id="KW-0156">Chromatin regulator</keyword>
<evidence type="ECO:0000256" key="13">
    <source>
        <dbReference type="PROSITE-ProRule" id="PRU01015"/>
    </source>
</evidence>
<comment type="caution">
    <text evidence="16">The sequence shown here is derived from an EMBL/GenBank/DDBJ whole genome shotgun (WGS) entry which is preliminary data.</text>
</comment>
<evidence type="ECO:0000256" key="7">
    <source>
        <dbReference type="ARBA" id="ARBA00022691"/>
    </source>
</evidence>
<reference evidence="16" key="1">
    <citation type="submission" date="2022-11" db="EMBL/GenBank/DDBJ databases">
        <authorList>
            <person name="Morgan W.R."/>
            <person name="Tartar A."/>
        </authorList>
    </citation>
    <scope>NUCLEOTIDE SEQUENCE</scope>
    <source>
        <strain evidence="16">ARSEF 373</strain>
    </source>
</reference>
<keyword evidence="5 13" id="KW-0489">Methyltransferase</keyword>
<evidence type="ECO:0000313" key="17">
    <source>
        <dbReference type="Proteomes" id="UP001146120"/>
    </source>
</evidence>
<dbReference type="Gene3D" id="3.40.50.150">
    <property type="entry name" value="Vaccinia Virus protein VP39"/>
    <property type="match status" value="1"/>
</dbReference>
<dbReference type="GO" id="GO:0005634">
    <property type="term" value="C:nucleus"/>
    <property type="evidence" value="ECO:0007669"/>
    <property type="project" value="UniProtKB-SubCell"/>
</dbReference>
<dbReference type="EC" id="2.1.1.319" evidence="3"/>
<feature type="region of interest" description="Disordered" evidence="14">
    <location>
        <begin position="38"/>
        <end position="63"/>
    </location>
</feature>
<keyword evidence="11" id="KW-0539">Nucleus</keyword>
<keyword evidence="4" id="KW-0963">Cytoplasm</keyword>
<evidence type="ECO:0000256" key="10">
    <source>
        <dbReference type="ARBA" id="ARBA00023163"/>
    </source>
</evidence>
<evidence type="ECO:0000256" key="12">
    <source>
        <dbReference type="ARBA" id="ARBA00049086"/>
    </source>
</evidence>
<keyword evidence="10" id="KW-0804">Transcription</keyword>
<dbReference type="InterPro" id="IPR029063">
    <property type="entry name" value="SAM-dependent_MTases_sf"/>
</dbReference>
<dbReference type="Pfam" id="PF06325">
    <property type="entry name" value="PrmA"/>
    <property type="match status" value="1"/>
</dbReference>
<evidence type="ECO:0000256" key="14">
    <source>
        <dbReference type="SAM" id="MobiDB-lite"/>
    </source>
</evidence>
<evidence type="ECO:0000256" key="6">
    <source>
        <dbReference type="ARBA" id="ARBA00022679"/>
    </source>
</evidence>
<evidence type="ECO:0000256" key="2">
    <source>
        <dbReference type="ARBA" id="ARBA00004496"/>
    </source>
</evidence>
<dbReference type="GO" id="GO:0005737">
    <property type="term" value="C:cytoplasm"/>
    <property type="evidence" value="ECO:0007669"/>
    <property type="project" value="UniProtKB-SubCell"/>
</dbReference>
<evidence type="ECO:0000256" key="11">
    <source>
        <dbReference type="ARBA" id="ARBA00023242"/>
    </source>
</evidence>
<dbReference type="GO" id="GO:0035242">
    <property type="term" value="F:protein-arginine omega-N asymmetric methyltransferase activity"/>
    <property type="evidence" value="ECO:0007669"/>
    <property type="project" value="UniProtKB-EC"/>
</dbReference>
<dbReference type="Pfam" id="PF22528">
    <property type="entry name" value="PRMT_C"/>
    <property type="match status" value="1"/>
</dbReference>
<comment type="subcellular location">
    <subcellularLocation>
        <location evidence="2">Cytoplasm</location>
    </subcellularLocation>
    <subcellularLocation>
        <location evidence="1">Nucleus</location>
    </subcellularLocation>
</comment>
<evidence type="ECO:0000256" key="4">
    <source>
        <dbReference type="ARBA" id="ARBA00022490"/>
    </source>
</evidence>
<dbReference type="GO" id="GO:0070611">
    <property type="term" value="F:histone H3R2 methyltransferase activity"/>
    <property type="evidence" value="ECO:0007669"/>
    <property type="project" value="TreeGrafter"/>
</dbReference>